<evidence type="ECO:0000256" key="1">
    <source>
        <dbReference type="SAM" id="Phobius"/>
    </source>
</evidence>
<feature type="transmembrane region" description="Helical" evidence="1">
    <location>
        <begin position="22"/>
        <end position="44"/>
    </location>
</feature>
<evidence type="ECO:0000313" key="2">
    <source>
        <dbReference type="EMBL" id="JAD78629.1"/>
    </source>
</evidence>
<reference evidence="2" key="2">
    <citation type="journal article" date="2015" name="Data Brief">
        <title>Shoot transcriptome of the giant reed, Arundo donax.</title>
        <authorList>
            <person name="Barrero R.A."/>
            <person name="Guerrero F.D."/>
            <person name="Moolhuijzen P."/>
            <person name="Goolsby J.A."/>
            <person name="Tidwell J."/>
            <person name="Bellgard S.E."/>
            <person name="Bellgard M.I."/>
        </authorList>
    </citation>
    <scope>NUCLEOTIDE SEQUENCE</scope>
    <source>
        <tissue evidence="2">Shoot tissue taken approximately 20 cm above the soil surface</tissue>
    </source>
</reference>
<keyword evidence="1" id="KW-0472">Membrane</keyword>
<protein>
    <submittedName>
        <fullName evidence="2">Similar to BY-2 kinesin-like protein 10</fullName>
    </submittedName>
</protein>
<keyword evidence="1" id="KW-1133">Transmembrane helix</keyword>
<dbReference type="EMBL" id="GBRH01219266">
    <property type="protein sequence ID" value="JAD78629.1"/>
    <property type="molecule type" value="Transcribed_RNA"/>
</dbReference>
<keyword evidence="1" id="KW-0812">Transmembrane</keyword>
<reference evidence="2" key="1">
    <citation type="submission" date="2014-09" db="EMBL/GenBank/DDBJ databases">
        <authorList>
            <person name="Magalhaes I.L.F."/>
            <person name="Oliveira U."/>
            <person name="Santos F.R."/>
            <person name="Vidigal T.H.D.A."/>
            <person name="Brescovit A.D."/>
            <person name="Santos A.J."/>
        </authorList>
    </citation>
    <scope>NUCLEOTIDE SEQUENCE</scope>
    <source>
        <tissue evidence="2">Shoot tissue taken approximately 20 cm above the soil surface</tissue>
    </source>
</reference>
<sequence length="60" mass="6732">MPFFSLLLKDVLMAMTPNHPDRLASCHLLTLLAASVVLIQLTMINKQESRVLRSIKVCLP</sequence>
<accession>A0A0A9CQQ5</accession>
<name>A0A0A9CQQ5_ARUDO</name>
<dbReference type="AlphaFoldDB" id="A0A0A9CQQ5"/>
<organism evidence="2">
    <name type="scientific">Arundo donax</name>
    <name type="common">Giant reed</name>
    <name type="synonym">Donax arundinaceus</name>
    <dbReference type="NCBI Taxonomy" id="35708"/>
    <lineage>
        <taxon>Eukaryota</taxon>
        <taxon>Viridiplantae</taxon>
        <taxon>Streptophyta</taxon>
        <taxon>Embryophyta</taxon>
        <taxon>Tracheophyta</taxon>
        <taxon>Spermatophyta</taxon>
        <taxon>Magnoliopsida</taxon>
        <taxon>Liliopsida</taxon>
        <taxon>Poales</taxon>
        <taxon>Poaceae</taxon>
        <taxon>PACMAD clade</taxon>
        <taxon>Arundinoideae</taxon>
        <taxon>Arundineae</taxon>
        <taxon>Arundo</taxon>
    </lineage>
</organism>
<proteinExistence type="predicted"/>